<dbReference type="GO" id="GO:0016491">
    <property type="term" value="F:oxidoreductase activity"/>
    <property type="evidence" value="ECO:0007669"/>
    <property type="project" value="UniProtKB-KW"/>
</dbReference>
<evidence type="ECO:0000313" key="8">
    <source>
        <dbReference type="EMBL" id="KAE8377278.1"/>
    </source>
</evidence>
<feature type="domain" description="Alcohol dehydrogenase-like N-terminal" evidence="7">
    <location>
        <begin position="25"/>
        <end position="130"/>
    </location>
</feature>
<keyword evidence="4" id="KW-0560">Oxidoreductase</keyword>
<dbReference type="Gene3D" id="3.40.50.720">
    <property type="entry name" value="NAD(P)-binding Rossmann-like Domain"/>
    <property type="match status" value="1"/>
</dbReference>
<dbReference type="InterPro" id="IPR002328">
    <property type="entry name" value="ADH_Zn_CS"/>
</dbReference>
<evidence type="ECO:0000259" key="6">
    <source>
        <dbReference type="Pfam" id="PF00107"/>
    </source>
</evidence>
<dbReference type="Pfam" id="PF00107">
    <property type="entry name" value="ADH_zinc_N"/>
    <property type="match status" value="1"/>
</dbReference>
<dbReference type="PANTHER" id="PTHR42813">
    <property type="entry name" value="ZINC-TYPE ALCOHOL DEHYDROGENASE-LIKE"/>
    <property type="match status" value="1"/>
</dbReference>
<dbReference type="InterPro" id="IPR013149">
    <property type="entry name" value="ADH-like_C"/>
</dbReference>
<sequence>MNALVFHGPYDVRLEERPVPHVVDATDVVIKTTSAALCGSELHRYRGHSKINMQPGYVCGHEGMGIVHEVGSEVKDFTKGDHVIVPFLVSCNECFHCKRGVHGRCKKGGNFGGPALDGSQAQYFRVPLADTTLYHLPKEANLGELAILMTDIFPTGYNGAKRAFIDTPSENWKDMTIAVIGCGPVALCSIISALEYKPARIFAIDSIPSRLQAAAELGCIPLNFKEVNVIAEIQTATDNNGVHAVIEGVGLSPALRTAYDIVCPGGKISSFGVHNGELPFTAADCYNKNVHMQFGRCPLRAVFADALTTLIRNKELIEKMNFIDLVLPQLDESFEAALNRFERGELNKVVFKPNGLIV</sequence>
<evidence type="ECO:0000256" key="5">
    <source>
        <dbReference type="RuleBase" id="RU361277"/>
    </source>
</evidence>
<dbReference type="GO" id="GO:0008270">
    <property type="term" value="F:zinc ion binding"/>
    <property type="evidence" value="ECO:0007669"/>
    <property type="project" value="InterPro"/>
</dbReference>
<feature type="domain" description="Alcohol dehydrogenase-like C-terminal" evidence="6">
    <location>
        <begin position="190"/>
        <end position="294"/>
    </location>
</feature>
<comment type="cofactor">
    <cofactor evidence="1 5">
        <name>Zn(2+)</name>
        <dbReference type="ChEBI" id="CHEBI:29105"/>
    </cofactor>
</comment>
<dbReference type="Pfam" id="PF08240">
    <property type="entry name" value="ADH_N"/>
    <property type="match status" value="1"/>
</dbReference>
<keyword evidence="9" id="KW-1185">Reference proteome</keyword>
<dbReference type="CDD" id="cd08284">
    <property type="entry name" value="FDH_like_2"/>
    <property type="match status" value="1"/>
</dbReference>
<dbReference type="InterPro" id="IPR011032">
    <property type="entry name" value="GroES-like_sf"/>
</dbReference>
<dbReference type="Proteomes" id="UP000326198">
    <property type="component" value="Unassembled WGS sequence"/>
</dbReference>
<keyword evidence="2 5" id="KW-0479">Metal-binding</keyword>
<protein>
    <submittedName>
        <fullName evidence="8">Chaperonin 10-like protein</fullName>
    </submittedName>
</protein>
<dbReference type="SUPFAM" id="SSF50129">
    <property type="entry name" value="GroES-like"/>
    <property type="match status" value="1"/>
</dbReference>
<evidence type="ECO:0000256" key="3">
    <source>
        <dbReference type="ARBA" id="ARBA00022833"/>
    </source>
</evidence>
<dbReference type="EMBL" id="ML736226">
    <property type="protein sequence ID" value="KAE8377278.1"/>
    <property type="molecule type" value="Genomic_DNA"/>
</dbReference>
<dbReference type="SUPFAM" id="SSF51735">
    <property type="entry name" value="NAD(P)-binding Rossmann-fold domains"/>
    <property type="match status" value="1"/>
</dbReference>
<evidence type="ECO:0000256" key="4">
    <source>
        <dbReference type="ARBA" id="ARBA00023002"/>
    </source>
</evidence>
<dbReference type="Gene3D" id="3.90.180.10">
    <property type="entry name" value="Medium-chain alcohol dehydrogenases, catalytic domain"/>
    <property type="match status" value="1"/>
</dbReference>
<dbReference type="PROSITE" id="PS00059">
    <property type="entry name" value="ADH_ZINC"/>
    <property type="match status" value="1"/>
</dbReference>
<accession>A0A5N7B737</accession>
<dbReference type="InterPro" id="IPR013154">
    <property type="entry name" value="ADH-like_N"/>
</dbReference>
<reference evidence="8 9" key="1">
    <citation type="submission" date="2019-04" db="EMBL/GenBank/DDBJ databases">
        <title>Friends and foes A comparative genomics studyof 23 Aspergillus species from section Flavi.</title>
        <authorList>
            <consortium name="DOE Joint Genome Institute"/>
            <person name="Kjaerbolling I."/>
            <person name="Vesth T."/>
            <person name="Frisvad J.C."/>
            <person name="Nybo J.L."/>
            <person name="Theobald S."/>
            <person name="Kildgaard S."/>
            <person name="Isbrandt T."/>
            <person name="Kuo A."/>
            <person name="Sato A."/>
            <person name="Lyhne E.K."/>
            <person name="Kogle M.E."/>
            <person name="Wiebenga A."/>
            <person name="Kun R.S."/>
            <person name="Lubbers R.J."/>
            <person name="Makela M.R."/>
            <person name="Barry K."/>
            <person name="Chovatia M."/>
            <person name="Clum A."/>
            <person name="Daum C."/>
            <person name="Haridas S."/>
            <person name="He G."/>
            <person name="LaButti K."/>
            <person name="Lipzen A."/>
            <person name="Mondo S."/>
            <person name="Riley R."/>
            <person name="Salamov A."/>
            <person name="Simmons B.A."/>
            <person name="Magnuson J.K."/>
            <person name="Henrissat B."/>
            <person name="Mortensen U.H."/>
            <person name="Larsen T.O."/>
            <person name="Devries R.P."/>
            <person name="Grigoriev I.V."/>
            <person name="Machida M."/>
            <person name="Baker S.E."/>
            <person name="Andersen M.R."/>
        </authorList>
    </citation>
    <scope>NUCLEOTIDE SEQUENCE [LARGE SCALE GENOMIC DNA]</scope>
    <source>
        <strain evidence="8 9">IBT 29228</strain>
    </source>
</reference>
<keyword evidence="3 5" id="KW-0862">Zinc</keyword>
<evidence type="ECO:0000256" key="2">
    <source>
        <dbReference type="ARBA" id="ARBA00022723"/>
    </source>
</evidence>
<organism evidence="8 9">
    <name type="scientific">Aspergillus bertholletiae</name>
    <dbReference type="NCBI Taxonomy" id="1226010"/>
    <lineage>
        <taxon>Eukaryota</taxon>
        <taxon>Fungi</taxon>
        <taxon>Dikarya</taxon>
        <taxon>Ascomycota</taxon>
        <taxon>Pezizomycotina</taxon>
        <taxon>Eurotiomycetes</taxon>
        <taxon>Eurotiomycetidae</taxon>
        <taxon>Eurotiales</taxon>
        <taxon>Aspergillaceae</taxon>
        <taxon>Aspergillus</taxon>
        <taxon>Aspergillus subgen. Circumdati</taxon>
    </lineage>
</organism>
<dbReference type="OrthoDB" id="442947at2759"/>
<gene>
    <name evidence="8" type="ORF">BDV26DRAFT_282005</name>
</gene>
<name>A0A5N7B737_9EURO</name>
<dbReference type="InterPro" id="IPR036291">
    <property type="entry name" value="NAD(P)-bd_dom_sf"/>
</dbReference>
<comment type="similarity">
    <text evidence="5">Belongs to the zinc-containing alcohol dehydrogenase family.</text>
</comment>
<proteinExistence type="inferred from homology"/>
<evidence type="ECO:0000259" key="7">
    <source>
        <dbReference type="Pfam" id="PF08240"/>
    </source>
</evidence>
<dbReference type="AlphaFoldDB" id="A0A5N7B737"/>
<dbReference type="PANTHER" id="PTHR42813:SF2">
    <property type="entry name" value="DEHYDROGENASE, ZINC-CONTAINING, PUTATIVE (AFU_ORTHOLOGUE AFUA_2G02810)-RELATED"/>
    <property type="match status" value="1"/>
</dbReference>
<evidence type="ECO:0000256" key="1">
    <source>
        <dbReference type="ARBA" id="ARBA00001947"/>
    </source>
</evidence>
<evidence type="ECO:0000313" key="9">
    <source>
        <dbReference type="Proteomes" id="UP000326198"/>
    </source>
</evidence>